<organism evidence="5 6">
    <name type="scientific">Albidovulum denitrificans</name>
    <dbReference type="NCBI Taxonomy" id="404881"/>
    <lineage>
        <taxon>Bacteria</taxon>
        <taxon>Pseudomonadati</taxon>
        <taxon>Pseudomonadota</taxon>
        <taxon>Alphaproteobacteria</taxon>
        <taxon>Rhodobacterales</taxon>
        <taxon>Paracoccaceae</taxon>
        <taxon>Albidovulum</taxon>
    </lineage>
</organism>
<dbReference type="Pfam" id="PF00941">
    <property type="entry name" value="FAD_binding_5"/>
    <property type="match status" value="1"/>
</dbReference>
<dbReference type="InterPro" id="IPR016167">
    <property type="entry name" value="FAD-bd_PCMH_sub1"/>
</dbReference>
<dbReference type="InterPro" id="IPR036318">
    <property type="entry name" value="FAD-bd_PCMH-like_sf"/>
</dbReference>
<dbReference type="EMBL" id="PVEP01000001">
    <property type="protein sequence ID" value="PQV58239.1"/>
    <property type="molecule type" value="Genomic_DNA"/>
</dbReference>
<dbReference type="Pfam" id="PF03450">
    <property type="entry name" value="CO_deh_flav_C"/>
    <property type="match status" value="1"/>
</dbReference>
<evidence type="ECO:0000313" key="5">
    <source>
        <dbReference type="EMBL" id="PQV58239.1"/>
    </source>
</evidence>
<dbReference type="OrthoDB" id="9814706at2"/>
<keyword evidence="2" id="KW-0274">FAD</keyword>
<dbReference type="InterPro" id="IPR002346">
    <property type="entry name" value="Mopterin_DH_FAD-bd"/>
</dbReference>
<dbReference type="InterPro" id="IPR036683">
    <property type="entry name" value="CO_DH_flav_C_dom_sf"/>
</dbReference>
<evidence type="ECO:0000259" key="4">
    <source>
        <dbReference type="PROSITE" id="PS51387"/>
    </source>
</evidence>
<keyword evidence="1" id="KW-0285">Flavoprotein</keyword>
<accession>A0A2S8SBV2</accession>
<dbReference type="Proteomes" id="UP000238338">
    <property type="component" value="Unassembled WGS sequence"/>
</dbReference>
<feature type="domain" description="FAD-binding PCMH-type" evidence="4">
    <location>
        <begin position="1"/>
        <end position="168"/>
    </location>
</feature>
<comment type="caution">
    <text evidence="5">The sequence shown here is derived from an EMBL/GenBank/DDBJ whole genome shotgun (WGS) entry which is preliminary data.</text>
</comment>
<dbReference type="InterPro" id="IPR016169">
    <property type="entry name" value="FAD-bd_PCMH_sub2"/>
</dbReference>
<dbReference type="InterPro" id="IPR016166">
    <property type="entry name" value="FAD-bd_PCMH"/>
</dbReference>
<dbReference type="SMART" id="SM01092">
    <property type="entry name" value="CO_deh_flav_C"/>
    <property type="match status" value="1"/>
</dbReference>
<evidence type="ECO:0000256" key="2">
    <source>
        <dbReference type="ARBA" id="ARBA00022827"/>
    </source>
</evidence>
<name>A0A2S8SBV2_9RHOB</name>
<gene>
    <name evidence="5" type="ORF">LX70_00046</name>
</gene>
<evidence type="ECO:0000313" key="6">
    <source>
        <dbReference type="Proteomes" id="UP000238338"/>
    </source>
</evidence>
<dbReference type="PANTHER" id="PTHR42659:SF2">
    <property type="entry name" value="XANTHINE DEHYDROGENASE SUBUNIT C-RELATED"/>
    <property type="match status" value="1"/>
</dbReference>
<dbReference type="GO" id="GO:0071949">
    <property type="term" value="F:FAD binding"/>
    <property type="evidence" value="ECO:0007669"/>
    <property type="project" value="InterPro"/>
</dbReference>
<evidence type="ECO:0000256" key="1">
    <source>
        <dbReference type="ARBA" id="ARBA00022630"/>
    </source>
</evidence>
<dbReference type="PROSITE" id="PS51387">
    <property type="entry name" value="FAD_PCMH"/>
    <property type="match status" value="1"/>
</dbReference>
<protein>
    <submittedName>
        <fullName evidence="5">CO/xanthine dehydrogenase FAD-binding subunit</fullName>
    </submittedName>
</protein>
<dbReference type="InterPro" id="IPR051312">
    <property type="entry name" value="Diverse_Substr_Oxidored"/>
</dbReference>
<dbReference type="AlphaFoldDB" id="A0A2S8SBV2"/>
<proteinExistence type="predicted"/>
<dbReference type="GO" id="GO:0016491">
    <property type="term" value="F:oxidoreductase activity"/>
    <property type="evidence" value="ECO:0007669"/>
    <property type="project" value="UniProtKB-KW"/>
</dbReference>
<keyword evidence="3" id="KW-0560">Oxidoreductase</keyword>
<dbReference type="Gene3D" id="3.30.465.10">
    <property type="match status" value="1"/>
</dbReference>
<reference evidence="5 6" key="1">
    <citation type="submission" date="2018-02" db="EMBL/GenBank/DDBJ databases">
        <title>Genomic Encyclopedia of Archaeal and Bacterial Type Strains, Phase II (KMG-II): from individual species to whole genera.</title>
        <authorList>
            <person name="Goeker M."/>
        </authorList>
    </citation>
    <scope>NUCLEOTIDE SEQUENCE [LARGE SCALE GENOMIC DNA]</scope>
    <source>
        <strain evidence="5 6">DSM 18921</strain>
    </source>
</reference>
<dbReference type="Gene3D" id="3.30.43.10">
    <property type="entry name" value="Uridine Diphospho-n-acetylenolpyruvylglucosamine Reductase, domain 2"/>
    <property type="match status" value="1"/>
</dbReference>
<keyword evidence="6" id="KW-1185">Reference proteome</keyword>
<dbReference type="SUPFAM" id="SSF56176">
    <property type="entry name" value="FAD-binding/transporter-associated domain-like"/>
    <property type="match status" value="1"/>
</dbReference>
<evidence type="ECO:0000256" key="3">
    <source>
        <dbReference type="ARBA" id="ARBA00023002"/>
    </source>
</evidence>
<dbReference type="InterPro" id="IPR005107">
    <property type="entry name" value="CO_DH_flav_C"/>
</dbReference>
<dbReference type="SUPFAM" id="SSF55447">
    <property type="entry name" value="CO dehydrogenase flavoprotein C-terminal domain-like"/>
    <property type="match status" value="1"/>
</dbReference>
<dbReference type="RefSeq" id="WP_105512543.1">
    <property type="nucleotide sequence ID" value="NZ_PVEP01000001.1"/>
</dbReference>
<dbReference type="Gene3D" id="3.30.390.50">
    <property type="entry name" value="CO dehydrogenase flavoprotein, C-terminal domain"/>
    <property type="match status" value="1"/>
</dbReference>
<dbReference type="PANTHER" id="PTHR42659">
    <property type="entry name" value="XANTHINE DEHYDROGENASE SUBUNIT C-RELATED"/>
    <property type="match status" value="1"/>
</dbReference>
<sequence>MSLYRPQALDRALAFLGEGPAAVVAGGTDVFPALGLRPAPARVLDLSAVEGLRGIARAGDGWRIGAATTWTDVVRADLPPLFDALKQAARQVGSVQIQNTGTVAGNICNASPAADGVPVLIAMEAEVELASHHGTRRMPLCDFITGPRKTDLREGEIVTALHLPHRDGARSAFGKLGSRTYLVISIVSAAVILWTEGRIVSGARVAVGAASPVPMRLPDVEAALVGRALSDLPGAVLANHLAALTPIDDVRATAAYRREAALVMIRRALEGLGQ</sequence>